<dbReference type="InterPro" id="IPR006593">
    <property type="entry name" value="Cyt_b561/ferric_Rdtase_TM"/>
</dbReference>
<dbReference type="Pfam" id="PF03188">
    <property type="entry name" value="Cytochrom_B561"/>
    <property type="match status" value="1"/>
</dbReference>
<sequence>MPPNATDSTFNSDPEGNVNNLKSVDEVPQAAVANTESYSLKIFQSSLNLLAHILIGATVWISILYSFRNGLPLGATPLHIVLCVIGYQLLMGEAILSLCPHNGWSASLRLVDKRRAHTVLQILGSGLAIAGSIIKALDKSVNWNTLHGQFGLVAMVFTSVCLVNGLSSLYAFELRKCLPGNLSKITHICFGIVAFGASCICLCYGFDKNGFKNWSTPALAYTSMGFTACFTAIIIINPTITFFNKTLRVFKK</sequence>
<dbReference type="PANTHER" id="PTHR15422:SF43">
    <property type="entry name" value="ASCORBATE FERRIREDUCTASE (TRANSMEMBRANE)"/>
    <property type="match status" value="1"/>
</dbReference>
<dbReference type="GO" id="GO:0016020">
    <property type="term" value="C:membrane"/>
    <property type="evidence" value="ECO:0007669"/>
    <property type="project" value="UniProtKB-SubCell"/>
</dbReference>
<keyword evidence="6" id="KW-0479">Metal-binding</keyword>
<keyword evidence="5 13" id="KW-0812">Transmembrane</keyword>
<evidence type="ECO:0000256" key="10">
    <source>
        <dbReference type="ARBA" id="ARBA00023136"/>
    </source>
</evidence>
<keyword evidence="4" id="KW-0349">Heme</keyword>
<comment type="cofactor">
    <cofactor evidence="1">
        <name>heme b</name>
        <dbReference type="ChEBI" id="CHEBI:60344"/>
    </cofactor>
</comment>
<evidence type="ECO:0000256" key="1">
    <source>
        <dbReference type="ARBA" id="ARBA00001970"/>
    </source>
</evidence>
<evidence type="ECO:0000313" key="15">
    <source>
        <dbReference type="Proteomes" id="UP001652626"/>
    </source>
</evidence>
<feature type="transmembrane region" description="Helical" evidence="13">
    <location>
        <begin position="119"/>
        <end position="137"/>
    </location>
</feature>
<dbReference type="GeneID" id="113399156"/>
<keyword evidence="3" id="KW-0813">Transport</keyword>
<dbReference type="PROSITE" id="PS50939">
    <property type="entry name" value="CYTOCHROME_B561"/>
    <property type="match status" value="1"/>
</dbReference>
<evidence type="ECO:0000259" key="14">
    <source>
        <dbReference type="PROSITE" id="PS50939"/>
    </source>
</evidence>
<evidence type="ECO:0000256" key="2">
    <source>
        <dbReference type="ARBA" id="ARBA00004141"/>
    </source>
</evidence>
<evidence type="ECO:0000256" key="8">
    <source>
        <dbReference type="ARBA" id="ARBA00022989"/>
    </source>
</evidence>
<evidence type="ECO:0000313" key="16">
    <source>
        <dbReference type="RefSeq" id="XP_026494015.2"/>
    </source>
</evidence>
<dbReference type="OrthoDB" id="432881at2759"/>
<keyword evidence="7" id="KW-0249">Electron transport</keyword>
<keyword evidence="8 13" id="KW-1133">Transmembrane helix</keyword>
<evidence type="ECO:0000256" key="13">
    <source>
        <dbReference type="SAM" id="Phobius"/>
    </source>
</evidence>
<feature type="transmembrane region" description="Helical" evidence="13">
    <location>
        <begin position="79"/>
        <end position="99"/>
    </location>
</feature>
<evidence type="ECO:0000256" key="5">
    <source>
        <dbReference type="ARBA" id="ARBA00022692"/>
    </source>
</evidence>
<dbReference type="EC" id="7.2.1.3" evidence="11"/>
<organism evidence="15 16">
    <name type="scientific">Vanessa tameamea</name>
    <name type="common">Kamehameha butterfly</name>
    <dbReference type="NCBI Taxonomy" id="334116"/>
    <lineage>
        <taxon>Eukaryota</taxon>
        <taxon>Metazoa</taxon>
        <taxon>Ecdysozoa</taxon>
        <taxon>Arthropoda</taxon>
        <taxon>Hexapoda</taxon>
        <taxon>Insecta</taxon>
        <taxon>Pterygota</taxon>
        <taxon>Neoptera</taxon>
        <taxon>Endopterygota</taxon>
        <taxon>Lepidoptera</taxon>
        <taxon>Glossata</taxon>
        <taxon>Ditrysia</taxon>
        <taxon>Papilionoidea</taxon>
        <taxon>Nymphalidae</taxon>
        <taxon>Nymphalinae</taxon>
        <taxon>Vanessa</taxon>
    </lineage>
</organism>
<dbReference type="Gene3D" id="1.20.120.1770">
    <property type="match status" value="1"/>
</dbReference>
<keyword evidence="10 13" id="KW-0472">Membrane</keyword>
<feature type="domain" description="Cytochrome b561" evidence="14">
    <location>
        <begin position="46"/>
        <end position="247"/>
    </location>
</feature>
<accession>A0A8B8IAG8</accession>
<dbReference type="PANTHER" id="PTHR15422">
    <property type="entry name" value="OS05G0565100 PROTEIN"/>
    <property type="match status" value="1"/>
</dbReference>
<dbReference type="RefSeq" id="XP_026494015.2">
    <property type="nucleotide sequence ID" value="XM_026638230.2"/>
</dbReference>
<evidence type="ECO:0000256" key="9">
    <source>
        <dbReference type="ARBA" id="ARBA00023004"/>
    </source>
</evidence>
<evidence type="ECO:0000256" key="4">
    <source>
        <dbReference type="ARBA" id="ARBA00022617"/>
    </source>
</evidence>
<dbReference type="AlphaFoldDB" id="A0A8B8IAG8"/>
<feature type="transmembrane region" description="Helical" evidence="13">
    <location>
        <begin position="218"/>
        <end position="243"/>
    </location>
</feature>
<evidence type="ECO:0000256" key="6">
    <source>
        <dbReference type="ARBA" id="ARBA00022723"/>
    </source>
</evidence>
<dbReference type="InterPro" id="IPR045150">
    <property type="entry name" value="CYB561D1/2"/>
</dbReference>
<proteinExistence type="predicted"/>
<evidence type="ECO:0000256" key="11">
    <source>
        <dbReference type="ARBA" id="ARBA00024225"/>
    </source>
</evidence>
<dbReference type="SMART" id="SM00665">
    <property type="entry name" value="B561"/>
    <property type="match status" value="1"/>
</dbReference>
<protein>
    <recommendedName>
        <fullName evidence="11">ascorbate ferrireductase (transmembrane)</fullName>
        <ecNumber evidence="11">7.2.1.3</ecNumber>
    </recommendedName>
</protein>
<comment type="subcellular location">
    <subcellularLocation>
        <location evidence="2">Membrane</location>
        <topology evidence="2">Multi-pass membrane protein</topology>
    </subcellularLocation>
</comment>
<feature type="transmembrane region" description="Helical" evidence="13">
    <location>
        <begin position="184"/>
        <end position="206"/>
    </location>
</feature>
<name>A0A8B8IAG8_VANTA</name>
<feature type="region of interest" description="Disordered" evidence="12">
    <location>
        <begin position="1"/>
        <end position="20"/>
    </location>
</feature>
<feature type="transmembrane region" description="Helical" evidence="13">
    <location>
        <begin position="149"/>
        <end position="172"/>
    </location>
</feature>
<dbReference type="Proteomes" id="UP001652626">
    <property type="component" value="Chromosome 15"/>
</dbReference>
<keyword evidence="9" id="KW-0408">Iron</keyword>
<reference evidence="16" key="1">
    <citation type="submission" date="2025-08" db="UniProtKB">
        <authorList>
            <consortium name="RefSeq"/>
        </authorList>
    </citation>
    <scope>IDENTIFICATION</scope>
    <source>
        <tissue evidence="16">Whole body</tissue>
    </source>
</reference>
<evidence type="ECO:0000256" key="7">
    <source>
        <dbReference type="ARBA" id="ARBA00022982"/>
    </source>
</evidence>
<keyword evidence="15" id="KW-1185">Reference proteome</keyword>
<evidence type="ECO:0000256" key="12">
    <source>
        <dbReference type="SAM" id="MobiDB-lite"/>
    </source>
</evidence>
<feature type="transmembrane region" description="Helical" evidence="13">
    <location>
        <begin position="47"/>
        <end position="67"/>
    </location>
</feature>
<evidence type="ECO:0000256" key="3">
    <source>
        <dbReference type="ARBA" id="ARBA00022448"/>
    </source>
</evidence>
<gene>
    <name evidence="16" type="primary">LOC113399156</name>
</gene>